<comment type="caution">
    <text evidence="3">The sequence shown here is derived from an EMBL/GenBank/DDBJ whole genome shotgun (WGS) entry which is preliminary data.</text>
</comment>
<dbReference type="Proteomes" id="UP001597474">
    <property type="component" value="Unassembled WGS sequence"/>
</dbReference>
<evidence type="ECO:0000313" key="3">
    <source>
        <dbReference type="EMBL" id="MFD2739879.1"/>
    </source>
</evidence>
<feature type="domain" description="Phage capsid-like C-terminal" evidence="2">
    <location>
        <begin position="105"/>
        <end position="386"/>
    </location>
</feature>
<dbReference type="NCBIfam" id="TIGR01554">
    <property type="entry name" value="major_cap_HK97"/>
    <property type="match status" value="1"/>
</dbReference>
<name>A0ABW5U228_9RHOB</name>
<organism evidence="3 4">
    <name type="scientific">Sulfitobacter aestuarii</name>
    <dbReference type="NCBI Taxonomy" id="2161676"/>
    <lineage>
        <taxon>Bacteria</taxon>
        <taxon>Pseudomonadati</taxon>
        <taxon>Pseudomonadota</taxon>
        <taxon>Alphaproteobacteria</taxon>
        <taxon>Rhodobacterales</taxon>
        <taxon>Roseobacteraceae</taxon>
        <taxon>Sulfitobacter</taxon>
    </lineage>
</organism>
<reference evidence="4" key="1">
    <citation type="journal article" date="2019" name="Int. J. Syst. Evol. Microbiol.">
        <title>The Global Catalogue of Microorganisms (GCM) 10K type strain sequencing project: providing services to taxonomists for standard genome sequencing and annotation.</title>
        <authorList>
            <consortium name="The Broad Institute Genomics Platform"/>
            <consortium name="The Broad Institute Genome Sequencing Center for Infectious Disease"/>
            <person name="Wu L."/>
            <person name="Ma J."/>
        </authorList>
    </citation>
    <scope>NUCLEOTIDE SEQUENCE [LARGE SCALE GENOMIC DNA]</scope>
    <source>
        <strain evidence="4">TISTR 2562</strain>
    </source>
</reference>
<accession>A0ABW5U228</accession>
<evidence type="ECO:0000259" key="2">
    <source>
        <dbReference type="Pfam" id="PF05065"/>
    </source>
</evidence>
<evidence type="ECO:0000256" key="1">
    <source>
        <dbReference type="ARBA" id="ARBA00004328"/>
    </source>
</evidence>
<dbReference type="Gene3D" id="3.30.2400.10">
    <property type="entry name" value="Major capsid protein gp5"/>
    <property type="match status" value="1"/>
</dbReference>
<dbReference type="InterPro" id="IPR054612">
    <property type="entry name" value="Phage_capsid-like_C"/>
</dbReference>
<proteinExistence type="predicted"/>
<gene>
    <name evidence="3" type="ORF">ACFSUD_09890</name>
</gene>
<sequence>MSESETRAAELSPVEEVRQAVSGFVSDFNGYRAEVERKLQQNEERMSMMDRKMRMPARTPLGSGNPGEAPHQKAFSAYLRNGDDDGLRGLEMEGKALSGAVNSDGGYLVDPQTSDRVQSVLNATASIRAIASVVQVEATSYDVLIDHSDVGAGWATENGARSESDTPQIDRITIPLHELSALPKASQRLLDDSAFDIEGWLAGRIADKFARAEAQAFVSGDGIDKPKGFLAHPAEDNQSWSWGRLGYVATGIDGGLDPEAIIDLVYALGAQYRANASFVMSSKTAGVIRKLKDADGRFLWSDGLAAGEPARLLGYPVLVAEDMPDVSSNSFAVAFGDFNAGYTVAERPDLRILRDPFSAKPHVLFYATKRVGGDVSDFAAIKLLKFGLA</sequence>
<evidence type="ECO:0000313" key="4">
    <source>
        <dbReference type="Proteomes" id="UP001597474"/>
    </source>
</evidence>
<dbReference type="EMBL" id="JBHUMP010000007">
    <property type="protein sequence ID" value="MFD2739879.1"/>
    <property type="molecule type" value="Genomic_DNA"/>
</dbReference>
<dbReference type="Gene3D" id="3.30.2320.10">
    <property type="entry name" value="hypothetical protein PF0899 domain"/>
    <property type="match status" value="1"/>
</dbReference>
<dbReference type="InterPro" id="IPR024455">
    <property type="entry name" value="Phage_capsid"/>
</dbReference>
<comment type="subcellular location">
    <subcellularLocation>
        <location evidence="1">Virion</location>
    </subcellularLocation>
</comment>
<dbReference type="Pfam" id="PF05065">
    <property type="entry name" value="Phage_capsid"/>
    <property type="match status" value="1"/>
</dbReference>
<dbReference type="SUPFAM" id="SSF56563">
    <property type="entry name" value="Major capsid protein gp5"/>
    <property type="match status" value="1"/>
</dbReference>
<dbReference type="RefSeq" id="WP_386373914.1">
    <property type="nucleotide sequence ID" value="NZ_JBHUMP010000007.1"/>
</dbReference>
<keyword evidence="4" id="KW-1185">Reference proteome</keyword>
<protein>
    <submittedName>
        <fullName evidence="3">Phage major capsid protein</fullName>
    </submittedName>
</protein>